<comment type="caution">
    <text evidence="2">The sequence shown here is derived from an EMBL/GenBank/DDBJ whole genome shotgun (WGS) entry which is preliminary data.</text>
</comment>
<protein>
    <submittedName>
        <fullName evidence="2">Uncharacterized protein</fullName>
    </submittedName>
</protein>
<proteinExistence type="predicted"/>
<dbReference type="InParanoid" id="A0A151ZHY8"/>
<name>A0A151ZHY8_TIELA</name>
<feature type="region of interest" description="Disordered" evidence="1">
    <location>
        <begin position="1"/>
        <end position="32"/>
    </location>
</feature>
<keyword evidence="3" id="KW-1185">Reference proteome</keyword>
<reference evidence="2 3" key="1">
    <citation type="submission" date="2015-12" db="EMBL/GenBank/DDBJ databases">
        <title>Dictyostelia acquired genes for synthesis and detection of signals that induce cell-type specialization by lateral gene transfer from prokaryotes.</title>
        <authorList>
            <person name="Gloeckner G."/>
            <person name="Schaap P."/>
        </authorList>
    </citation>
    <scope>NUCLEOTIDE SEQUENCE [LARGE SCALE GENOMIC DNA]</scope>
    <source>
        <strain evidence="2 3">TK</strain>
    </source>
</reference>
<accession>A0A151ZHY8</accession>
<sequence>MNMSLFHRNNIKGQTVPVGEETANSGRARRNYTSPDHLISHIEADGVYTLYDSLYHATKKYGDKNVFAERKKESKW</sequence>
<dbReference type="Proteomes" id="UP000076078">
    <property type="component" value="Unassembled WGS sequence"/>
</dbReference>
<evidence type="ECO:0000256" key="1">
    <source>
        <dbReference type="SAM" id="MobiDB-lite"/>
    </source>
</evidence>
<dbReference type="EMBL" id="LODT01000025">
    <property type="protein sequence ID" value="KYQ93602.1"/>
    <property type="molecule type" value="Genomic_DNA"/>
</dbReference>
<dbReference type="STRING" id="361077.A0A151ZHY8"/>
<organism evidence="2 3">
    <name type="scientific">Tieghemostelium lacteum</name>
    <name type="common">Slime mold</name>
    <name type="synonym">Dictyostelium lacteum</name>
    <dbReference type="NCBI Taxonomy" id="361077"/>
    <lineage>
        <taxon>Eukaryota</taxon>
        <taxon>Amoebozoa</taxon>
        <taxon>Evosea</taxon>
        <taxon>Eumycetozoa</taxon>
        <taxon>Dictyostelia</taxon>
        <taxon>Dictyosteliales</taxon>
        <taxon>Raperosteliaceae</taxon>
        <taxon>Tieghemostelium</taxon>
    </lineage>
</organism>
<evidence type="ECO:0000313" key="2">
    <source>
        <dbReference type="EMBL" id="KYQ93602.1"/>
    </source>
</evidence>
<evidence type="ECO:0000313" key="3">
    <source>
        <dbReference type="Proteomes" id="UP000076078"/>
    </source>
</evidence>
<gene>
    <name evidence="2" type="ORF">DLAC_11608</name>
</gene>
<dbReference type="AlphaFoldDB" id="A0A151ZHY8"/>